<proteinExistence type="predicted"/>
<reference evidence="1" key="1">
    <citation type="submission" date="2021-06" db="EMBL/GenBank/DDBJ databases">
        <authorList>
            <person name="Kallberg Y."/>
            <person name="Tangrot J."/>
            <person name="Rosling A."/>
        </authorList>
    </citation>
    <scope>NUCLEOTIDE SEQUENCE</scope>
    <source>
        <strain evidence="1">28 12/20/2015</strain>
    </source>
</reference>
<accession>A0ACA9KNC0</accession>
<dbReference type="Proteomes" id="UP000789366">
    <property type="component" value="Unassembled WGS sequence"/>
</dbReference>
<feature type="non-terminal residue" evidence="1">
    <location>
        <position position="1"/>
    </location>
</feature>
<dbReference type="EMBL" id="CAJVPW010001425">
    <property type="protein sequence ID" value="CAG8483667.1"/>
    <property type="molecule type" value="Genomic_DNA"/>
</dbReference>
<gene>
    <name evidence="1" type="ORF">SPELUC_LOCUS2238</name>
</gene>
<protein>
    <submittedName>
        <fullName evidence="1">17033_t:CDS:1</fullName>
    </submittedName>
</protein>
<sequence>LSFIPDPELSENDKDHYEEFEIIYGKPASERFCLSAMNITINNEISETRPGHDVTLMNDKEIKLQATLNSLSYSCESQLLLEDHKFSEHLSVRLNFTFDSPIKSTYFSWRLKRLDICYWCRESKNLIEPSDILKFE</sequence>
<name>A0ACA9KNC0_9GLOM</name>
<evidence type="ECO:0000313" key="2">
    <source>
        <dbReference type="Proteomes" id="UP000789366"/>
    </source>
</evidence>
<keyword evidence="2" id="KW-1185">Reference proteome</keyword>
<organism evidence="1 2">
    <name type="scientific">Cetraspora pellucida</name>
    <dbReference type="NCBI Taxonomy" id="1433469"/>
    <lineage>
        <taxon>Eukaryota</taxon>
        <taxon>Fungi</taxon>
        <taxon>Fungi incertae sedis</taxon>
        <taxon>Mucoromycota</taxon>
        <taxon>Glomeromycotina</taxon>
        <taxon>Glomeromycetes</taxon>
        <taxon>Diversisporales</taxon>
        <taxon>Gigasporaceae</taxon>
        <taxon>Cetraspora</taxon>
    </lineage>
</organism>
<evidence type="ECO:0000313" key="1">
    <source>
        <dbReference type="EMBL" id="CAG8483667.1"/>
    </source>
</evidence>
<comment type="caution">
    <text evidence="1">The sequence shown here is derived from an EMBL/GenBank/DDBJ whole genome shotgun (WGS) entry which is preliminary data.</text>
</comment>